<gene>
    <name evidence="2" type="ORF">PBF_05878</name>
</gene>
<dbReference type="Proteomes" id="UP000019270">
    <property type="component" value="Unassembled WGS sequence"/>
</dbReference>
<name>W7LJL3_CYTFI</name>
<evidence type="ECO:0008006" key="4">
    <source>
        <dbReference type="Google" id="ProtNLM"/>
    </source>
</evidence>
<evidence type="ECO:0000313" key="3">
    <source>
        <dbReference type="Proteomes" id="UP000019270"/>
    </source>
</evidence>
<protein>
    <recommendedName>
        <fullName evidence="4">DoxX family protein</fullName>
    </recommendedName>
</protein>
<keyword evidence="1" id="KW-0472">Membrane</keyword>
<sequence>MQVNLLKNLGASNILIGSFRAMSLQGGLLVFIVGAAEILVYAGLIELTGFAAYIPMGILCINVISVFIVAFLKHPELIKATIPQFIFFSAIIIIQFLSIN</sequence>
<dbReference type="AlphaFoldDB" id="W7LJL3"/>
<organism evidence="2 3">
    <name type="scientific">Cytobacillus firmus DS1</name>
    <dbReference type="NCBI Taxonomy" id="1307436"/>
    <lineage>
        <taxon>Bacteria</taxon>
        <taxon>Bacillati</taxon>
        <taxon>Bacillota</taxon>
        <taxon>Bacilli</taxon>
        <taxon>Bacillales</taxon>
        <taxon>Bacillaceae</taxon>
        <taxon>Cytobacillus</taxon>
    </lineage>
</organism>
<feature type="transmembrane region" description="Helical" evidence="1">
    <location>
        <begin position="81"/>
        <end position="99"/>
    </location>
</feature>
<reference evidence="2 3" key="2">
    <citation type="journal article" date="2016" name="Sci. Rep.">
        <title>A novel serine protease, Sep1, from Bacillus firmus DS-1 has nematicidal activity and degrades multiple intestinal-associated nematode proteins.</title>
        <authorList>
            <person name="Geng C."/>
            <person name="Nie X."/>
            <person name="Tang Z."/>
            <person name="Zhang Y."/>
            <person name="Lin J."/>
            <person name="Sun M."/>
            <person name="Peng D."/>
        </authorList>
    </citation>
    <scope>NUCLEOTIDE SEQUENCE [LARGE SCALE GENOMIC DNA]</scope>
    <source>
        <strain evidence="2 3">DS1</strain>
    </source>
</reference>
<reference evidence="3" key="1">
    <citation type="submission" date="2013-03" db="EMBL/GenBank/DDBJ databases">
        <title>Draft genome sequence of Bacillus firmus DS1.</title>
        <authorList>
            <person name="Peng D."/>
            <person name="Zhu L."/>
            <person name="Sun M."/>
        </authorList>
    </citation>
    <scope>NUCLEOTIDE SEQUENCE [LARGE SCALE GENOMIC DNA]</scope>
    <source>
        <strain evidence="3">DS1</strain>
    </source>
</reference>
<keyword evidence="1" id="KW-1133">Transmembrane helix</keyword>
<dbReference type="EMBL" id="APVL01000003">
    <property type="protein sequence ID" value="EWG12299.1"/>
    <property type="molecule type" value="Genomic_DNA"/>
</dbReference>
<dbReference type="OrthoDB" id="3078680at2"/>
<proteinExistence type="predicted"/>
<feature type="transmembrane region" description="Helical" evidence="1">
    <location>
        <begin position="21"/>
        <end position="44"/>
    </location>
</feature>
<keyword evidence="1" id="KW-0812">Transmembrane</keyword>
<dbReference type="RefSeq" id="WP_035328237.1">
    <property type="nucleotide sequence ID" value="NZ_APVL01000003.1"/>
</dbReference>
<dbReference type="PATRIC" id="fig|1307436.3.peg.1249"/>
<evidence type="ECO:0000256" key="1">
    <source>
        <dbReference type="SAM" id="Phobius"/>
    </source>
</evidence>
<accession>W7LJL3</accession>
<evidence type="ECO:0000313" key="2">
    <source>
        <dbReference type="EMBL" id="EWG12299.1"/>
    </source>
</evidence>
<feature type="transmembrane region" description="Helical" evidence="1">
    <location>
        <begin position="50"/>
        <end position="72"/>
    </location>
</feature>
<comment type="caution">
    <text evidence="2">The sequence shown here is derived from an EMBL/GenBank/DDBJ whole genome shotgun (WGS) entry which is preliminary data.</text>
</comment>